<dbReference type="OrthoDB" id="377901at2759"/>
<evidence type="ECO:0000313" key="6">
    <source>
        <dbReference type="EMBL" id="CRG98131.1"/>
    </source>
</evidence>
<keyword evidence="1" id="KW-1015">Disulfide bond</keyword>
<dbReference type="SMART" id="SM00032">
    <property type="entry name" value="CCP"/>
    <property type="match status" value="1"/>
</dbReference>
<dbReference type="InterPro" id="IPR000436">
    <property type="entry name" value="Sushi_SCR_CCP_dom"/>
</dbReference>
<keyword evidence="2" id="KW-0175">Coiled coil</keyword>
<feature type="compositionally biased region" description="Acidic residues" evidence="3">
    <location>
        <begin position="387"/>
        <end position="401"/>
    </location>
</feature>
<feature type="compositionally biased region" description="Basic residues" evidence="3">
    <location>
        <begin position="347"/>
        <end position="356"/>
    </location>
</feature>
<feature type="chain" id="PRO_5012407677" evidence="4">
    <location>
        <begin position="20"/>
        <end position="675"/>
    </location>
</feature>
<feature type="compositionally biased region" description="Basic and acidic residues" evidence="3">
    <location>
        <begin position="295"/>
        <end position="313"/>
    </location>
</feature>
<gene>
    <name evidence="6" type="primary">ASP</name>
    <name evidence="6" type="ORF">PGAL8A_00056600</name>
</gene>
<dbReference type="CDD" id="cd00033">
    <property type="entry name" value="CCP"/>
    <property type="match status" value="1"/>
</dbReference>
<feature type="compositionally biased region" description="Acidic residues" evidence="3">
    <location>
        <begin position="360"/>
        <end position="375"/>
    </location>
</feature>
<sequence>MNIICNILIFLLYYKITKASDKKYNKILSSSSKLKENSNNLDLLNLKKNEIRNQQKKIKIFNELSKIESINSHPYFRSKFSFFQNNDNANDTNSIDKKNDEKENNNISNTKHELIDVKSQLEEQEIIRRGEHFYLNGGSAKYEYNNDEDFFKNFQNNHNNKIEIYSPCFDLTDMKTCKENQACFYDNIYQSCFQNCKLLEEKECLKYTECKFSNNGCENQGYVNLQVFGNDLGSGIRACELFETEESCYLMEKHYKQLEDENKTNFNCMWLSYNHEWKEYEKEIKNNKKEENENIEETKNIRGENQQKEKNDDINYNTLRNDKPGEIAKNEKFLSLLELHLNEKKKNSSKSKSKKKKESEEENDDFDEYNEEENEQNMNESDHDNNNEDEEEDYDEENDEEYTIKKKNKKDNMESNNENLNETKNVDNIENEERYTKRENIFKKDQVKIPETDTINEKSEILIETINEDKQKKNDKSNSSIDINSKNEKEYTDPLYNDENNNVQNEKEISKHDFNRKKNNKENEKSLKVETHICANLNERPNPSILLEGALLAENEAELQKIKKKHNVSENEICERPRKEPHVSLIPDKKYYLIGEKIEFKCKDGYKFIGTTNVAVCIGRNKIMPNITCESLKDFDETEKANIQKINNIISSETKYTFTKLIGFIILILNVLYYL</sequence>
<keyword evidence="4" id="KW-0732">Signal</keyword>
<dbReference type="Proteomes" id="UP000220797">
    <property type="component" value="Unassembled WGS sequence"/>
</dbReference>
<organism evidence="6 7">
    <name type="scientific">Plasmodium gallinaceum</name>
    <dbReference type="NCBI Taxonomy" id="5849"/>
    <lineage>
        <taxon>Eukaryota</taxon>
        <taxon>Sar</taxon>
        <taxon>Alveolata</taxon>
        <taxon>Apicomplexa</taxon>
        <taxon>Aconoidasida</taxon>
        <taxon>Haemosporida</taxon>
        <taxon>Plasmodiidae</taxon>
        <taxon>Plasmodium</taxon>
        <taxon>Plasmodium (Haemamoeba)</taxon>
    </lineage>
</organism>
<protein>
    <submittedName>
        <fullName evidence="6">Apical sushi protein, putative</fullName>
    </submittedName>
</protein>
<reference evidence="6" key="1">
    <citation type="submission" date="2015-04" db="EMBL/GenBank/DDBJ databases">
        <authorList>
            <consortium name="Pathogen Informatics"/>
        </authorList>
    </citation>
    <scope>NUCLEOTIDE SEQUENCE [LARGE SCALE GENOMIC DNA]</scope>
    <source>
        <strain evidence="6">8A</strain>
    </source>
</reference>
<evidence type="ECO:0000256" key="4">
    <source>
        <dbReference type="SAM" id="SignalP"/>
    </source>
</evidence>
<dbReference type="RefSeq" id="XP_028530928.1">
    <property type="nucleotide sequence ID" value="XM_028674591.1"/>
</dbReference>
<evidence type="ECO:0000313" key="7">
    <source>
        <dbReference type="Proteomes" id="UP000220797"/>
    </source>
</evidence>
<dbReference type="Pfam" id="PF00084">
    <property type="entry name" value="Sushi"/>
    <property type="match status" value="1"/>
</dbReference>
<comment type="caution">
    <text evidence="6">The sequence shown here is derived from an EMBL/GenBank/DDBJ whole genome shotgun (WGS) entry which is preliminary data.</text>
</comment>
<feature type="signal peptide" evidence="4">
    <location>
        <begin position="1"/>
        <end position="19"/>
    </location>
</feature>
<dbReference type="GeneID" id="39729091"/>
<feature type="region of interest" description="Disordered" evidence="3">
    <location>
        <begin position="295"/>
        <end position="323"/>
    </location>
</feature>
<feature type="region of interest" description="Disordered" evidence="3">
    <location>
        <begin position="471"/>
        <end position="523"/>
    </location>
</feature>
<dbReference type="VEuPathDB" id="PlasmoDB:PGAL8A_00056600"/>
<proteinExistence type="predicted"/>
<dbReference type="AlphaFoldDB" id="A0A1J1H0P0"/>
<dbReference type="OMA" id="HICANLN"/>
<feature type="coiled-coil region" evidence="2">
    <location>
        <begin position="34"/>
        <end position="64"/>
    </location>
</feature>
<feature type="region of interest" description="Disordered" evidence="3">
    <location>
        <begin position="344"/>
        <end position="431"/>
    </location>
</feature>
<evidence type="ECO:0000259" key="5">
    <source>
        <dbReference type="SMART" id="SM00032"/>
    </source>
</evidence>
<accession>A0A1J1H0P0</accession>
<evidence type="ECO:0000256" key="1">
    <source>
        <dbReference type="ARBA" id="ARBA00023157"/>
    </source>
</evidence>
<evidence type="ECO:0000256" key="3">
    <source>
        <dbReference type="SAM" id="MobiDB-lite"/>
    </source>
</evidence>
<dbReference type="EMBL" id="CVMV01000143">
    <property type="protein sequence ID" value="CRG98131.1"/>
    <property type="molecule type" value="Genomic_DNA"/>
</dbReference>
<dbReference type="SUPFAM" id="SSF57535">
    <property type="entry name" value="Complement control module/SCR domain"/>
    <property type="match status" value="1"/>
</dbReference>
<dbReference type="InterPro" id="IPR035976">
    <property type="entry name" value="Sushi/SCR/CCP_sf"/>
</dbReference>
<keyword evidence="7" id="KW-1185">Reference proteome</keyword>
<feature type="compositionally biased region" description="Polar residues" evidence="3">
    <location>
        <begin position="414"/>
        <end position="423"/>
    </location>
</feature>
<dbReference type="Gene3D" id="2.10.70.10">
    <property type="entry name" value="Complement Module, domain 1"/>
    <property type="match status" value="1"/>
</dbReference>
<evidence type="ECO:0000256" key="2">
    <source>
        <dbReference type="SAM" id="Coils"/>
    </source>
</evidence>
<name>A0A1J1H0P0_PLAGA</name>
<feature type="domain" description="Sushi" evidence="5">
    <location>
        <begin position="574"/>
        <end position="629"/>
    </location>
</feature>